<gene>
    <name evidence="2" type="ORF">HPLM_LOCUS10986</name>
</gene>
<dbReference type="Proteomes" id="UP000268014">
    <property type="component" value="Unassembled WGS sequence"/>
</dbReference>
<dbReference type="STRING" id="6290.A0A0N4WJ27"/>
<dbReference type="InterPro" id="IPR006150">
    <property type="entry name" value="Cys_repeat_1"/>
</dbReference>
<dbReference type="EMBL" id="UZAF01017442">
    <property type="protein sequence ID" value="VDO41704.1"/>
    <property type="molecule type" value="Genomic_DNA"/>
</dbReference>
<protein>
    <submittedName>
        <fullName evidence="4">CC domain-containing protein</fullName>
    </submittedName>
</protein>
<dbReference type="AlphaFoldDB" id="A0A0N4WJ27"/>
<evidence type="ECO:0000256" key="1">
    <source>
        <dbReference type="SAM" id="SignalP"/>
    </source>
</evidence>
<dbReference type="WBParaSite" id="HPLM_0001099401-mRNA-1">
    <property type="protein sequence ID" value="HPLM_0001099401-mRNA-1"/>
    <property type="gene ID" value="HPLM_0001099401"/>
</dbReference>
<evidence type="ECO:0000313" key="4">
    <source>
        <dbReference type="WBParaSite" id="HPLM_0001099401-mRNA-1"/>
    </source>
</evidence>
<reference evidence="2 3" key="2">
    <citation type="submission" date="2018-11" db="EMBL/GenBank/DDBJ databases">
        <authorList>
            <consortium name="Pathogen Informatics"/>
        </authorList>
    </citation>
    <scope>NUCLEOTIDE SEQUENCE [LARGE SCALE GENOMIC DNA]</scope>
    <source>
        <strain evidence="2 3">MHpl1</strain>
    </source>
</reference>
<keyword evidence="1" id="KW-0732">Signal</keyword>
<dbReference type="SMART" id="SM00289">
    <property type="entry name" value="WR1"/>
    <property type="match status" value="4"/>
</dbReference>
<accession>A0A0N4WJ27</accession>
<name>A0A0N4WJ27_HAEPC</name>
<feature type="signal peptide" evidence="1">
    <location>
        <begin position="1"/>
        <end position="17"/>
    </location>
</feature>
<reference evidence="4" key="1">
    <citation type="submission" date="2016-04" db="UniProtKB">
        <authorList>
            <consortium name="WormBaseParasite"/>
        </authorList>
    </citation>
    <scope>IDENTIFICATION</scope>
</reference>
<dbReference type="PANTHER" id="PTHR34150">
    <property type="entry name" value="PROTEIN CBG08832-RELATED"/>
    <property type="match status" value="1"/>
</dbReference>
<feature type="chain" id="PRO_5043123757" evidence="1">
    <location>
        <begin position="18"/>
        <end position="465"/>
    </location>
</feature>
<evidence type="ECO:0000313" key="2">
    <source>
        <dbReference type="EMBL" id="VDO41704.1"/>
    </source>
</evidence>
<organism evidence="4">
    <name type="scientific">Haemonchus placei</name>
    <name type="common">Barber's pole worm</name>
    <dbReference type="NCBI Taxonomy" id="6290"/>
    <lineage>
        <taxon>Eukaryota</taxon>
        <taxon>Metazoa</taxon>
        <taxon>Ecdysozoa</taxon>
        <taxon>Nematoda</taxon>
        <taxon>Chromadorea</taxon>
        <taxon>Rhabditida</taxon>
        <taxon>Rhabditina</taxon>
        <taxon>Rhabditomorpha</taxon>
        <taxon>Strongyloidea</taxon>
        <taxon>Trichostrongylidae</taxon>
        <taxon>Haemonchus</taxon>
    </lineage>
</organism>
<dbReference type="OrthoDB" id="5858518at2759"/>
<keyword evidence="3" id="KW-1185">Reference proteome</keyword>
<sequence length="465" mass="49100">MFTYKFVVLALVGAIAAEVVPRSKRQSLGYYLCGGTSNGCGTSYSGCGSNCGGSSSIILPNTFYSSPSNCQTPCSNINCNQYANGQYVARIIGSGQYSPCASSCCGGGVSNWPSVIYSGYNNNGYYNPYAANVIGNGVYNTNPLTQVGPGPVVISSSVRRSPVPAAFTVLMCGGNEPAGGSCAGSGTCPSGHLCVAGNVCCRCAVGASAGTCPSGRDSECPVGYGCAASLNCCPTELRNAHCTSIFSPGVKTFGIDFNPIQEIPLWQPILLETVSYQHLTYDAFLKGSPYRMLLLLFTSLLATVTAEESAVNELQTRHRRQSSYTIYYLCGKQPNQYLSYYPCTQCKTCGTQCSRPCRTTMACQAIDINLACVNGCCTRRNNFPPVTTTTTTRAPQPNPLCDGREASAGYCRAGGLCASGFLCRSNNVCCRCAYGISIGPCVNGKCPDDFQCNINNECCPYQVGK</sequence>
<evidence type="ECO:0000313" key="3">
    <source>
        <dbReference type="Proteomes" id="UP000268014"/>
    </source>
</evidence>
<proteinExistence type="predicted"/>